<accession>A0A2H3BAP9</accession>
<name>A0A2H3BAP9_9AGAR</name>
<reference evidence="3" key="1">
    <citation type="journal article" date="2017" name="Nat. Ecol. Evol.">
        <title>Genome expansion and lineage-specific genetic innovations in the forest pathogenic fungi Armillaria.</title>
        <authorList>
            <person name="Sipos G."/>
            <person name="Prasanna A.N."/>
            <person name="Walter M.C."/>
            <person name="O'Connor E."/>
            <person name="Balint B."/>
            <person name="Krizsan K."/>
            <person name="Kiss B."/>
            <person name="Hess J."/>
            <person name="Varga T."/>
            <person name="Slot J."/>
            <person name="Riley R."/>
            <person name="Boka B."/>
            <person name="Rigling D."/>
            <person name="Barry K."/>
            <person name="Lee J."/>
            <person name="Mihaltcheva S."/>
            <person name="LaButti K."/>
            <person name="Lipzen A."/>
            <person name="Waldron R."/>
            <person name="Moloney N.M."/>
            <person name="Sperisen C."/>
            <person name="Kredics L."/>
            <person name="Vagvoelgyi C."/>
            <person name="Patrignani A."/>
            <person name="Fitzpatrick D."/>
            <person name="Nagy I."/>
            <person name="Doyle S."/>
            <person name="Anderson J.B."/>
            <person name="Grigoriev I.V."/>
            <person name="Gueldener U."/>
            <person name="Muensterkoetter M."/>
            <person name="Nagy L.G."/>
        </authorList>
    </citation>
    <scope>NUCLEOTIDE SEQUENCE [LARGE SCALE GENOMIC DNA]</scope>
    <source>
        <strain evidence="3">28-4</strain>
    </source>
</reference>
<organism evidence="2 3">
    <name type="scientific">Armillaria solidipes</name>
    <dbReference type="NCBI Taxonomy" id="1076256"/>
    <lineage>
        <taxon>Eukaryota</taxon>
        <taxon>Fungi</taxon>
        <taxon>Dikarya</taxon>
        <taxon>Basidiomycota</taxon>
        <taxon>Agaricomycotina</taxon>
        <taxon>Agaricomycetes</taxon>
        <taxon>Agaricomycetidae</taxon>
        <taxon>Agaricales</taxon>
        <taxon>Marasmiineae</taxon>
        <taxon>Physalacriaceae</taxon>
        <taxon>Armillaria</taxon>
    </lineage>
</organism>
<evidence type="ECO:0000313" key="2">
    <source>
        <dbReference type="EMBL" id="PBK63128.1"/>
    </source>
</evidence>
<sequence length="83" mass="9580">MLLIPWLTLHRRTLMVRFMVHMVGILTLYVVTSDQRKNPSCRNALIDERNKSSRGIFDWVKVDEDISPGSSRFGGSVTKWQGM</sequence>
<evidence type="ECO:0000313" key="3">
    <source>
        <dbReference type="Proteomes" id="UP000218334"/>
    </source>
</evidence>
<keyword evidence="3" id="KW-1185">Reference proteome</keyword>
<keyword evidence="1" id="KW-0472">Membrane</keyword>
<dbReference type="AlphaFoldDB" id="A0A2H3BAP9"/>
<keyword evidence="1" id="KW-1133">Transmembrane helix</keyword>
<proteinExistence type="predicted"/>
<evidence type="ECO:0000256" key="1">
    <source>
        <dbReference type="SAM" id="Phobius"/>
    </source>
</evidence>
<keyword evidence="1" id="KW-0812">Transmembrane</keyword>
<protein>
    <submittedName>
        <fullName evidence="2">Uncharacterized protein</fullName>
    </submittedName>
</protein>
<dbReference type="EMBL" id="KZ293460">
    <property type="protein sequence ID" value="PBK63128.1"/>
    <property type="molecule type" value="Genomic_DNA"/>
</dbReference>
<dbReference type="Proteomes" id="UP000218334">
    <property type="component" value="Unassembled WGS sequence"/>
</dbReference>
<gene>
    <name evidence="2" type="ORF">ARMSODRAFT_543026</name>
</gene>
<feature type="transmembrane region" description="Helical" evidence="1">
    <location>
        <begin position="14"/>
        <end position="32"/>
    </location>
</feature>